<dbReference type="CDD" id="cd17540">
    <property type="entry name" value="REC_PhyR"/>
    <property type="match status" value="1"/>
</dbReference>
<dbReference type="SMART" id="SM00448">
    <property type="entry name" value="REC"/>
    <property type="match status" value="1"/>
</dbReference>
<feature type="domain" description="Response regulatory" evidence="3">
    <location>
        <begin position="141"/>
        <end position="254"/>
    </location>
</feature>
<dbReference type="PROSITE" id="PS50110">
    <property type="entry name" value="RESPONSE_REGULATORY"/>
    <property type="match status" value="1"/>
</dbReference>
<sequence>MSALSQLAQHLPFLRRYARALTGDQVTGDNYVRAALEVIAGQGLPEAPGYTPRIALYRTFHVIWTSSGAQLEQRAAAIDTEISAQERLMHVGAQSREAFLLTAMEGFRADEAALVLGVEEAEVAALAAAVQAEADALFSREVLIIEDEPIICADLEGILEELGHKVSGVAATRAEAVASAKQKRPGLILSDIQLADGSSGADAVQDILKLWDVPVVLITAFPERLLTGERPEPTFLVTKPFRPEAVKAAITQALFMHKSPTRRAA</sequence>
<keyword evidence="1 2" id="KW-0597">Phosphoprotein</keyword>
<dbReference type="InterPro" id="IPR014605">
    <property type="entry name" value="Sig_resp-reg_PhyR"/>
</dbReference>
<dbReference type="InterPro" id="IPR053866">
    <property type="entry name" value="PhyR_sigma2"/>
</dbReference>
<protein>
    <submittedName>
        <fullName evidence="4">Response regulator</fullName>
    </submittedName>
</protein>
<organism evidence="4 5">
    <name type="scientific">Phenylobacterium montanum</name>
    <dbReference type="NCBI Taxonomy" id="2823693"/>
    <lineage>
        <taxon>Bacteria</taxon>
        <taxon>Pseudomonadati</taxon>
        <taxon>Pseudomonadota</taxon>
        <taxon>Alphaproteobacteria</taxon>
        <taxon>Caulobacterales</taxon>
        <taxon>Caulobacteraceae</taxon>
        <taxon>Phenylobacterium</taxon>
    </lineage>
</organism>
<dbReference type="KEGG" id="caul:KCG34_25165"/>
<dbReference type="Pfam" id="PF22233">
    <property type="entry name" value="PhyR_sigma-like"/>
    <property type="match status" value="1"/>
</dbReference>
<proteinExistence type="predicted"/>
<dbReference type="Gene3D" id="3.40.50.2300">
    <property type="match status" value="1"/>
</dbReference>
<dbReference type="EMBL" id="CP073078">
    <property type="protein sequence ID" value="QUD88279.1"/>
    <property type="molecule type" value="Genomic_DNA"/>
</dbReference>
<evidence type="ECO:0000259" key="3">
    <source>
        <dbReference type="PROSITE" id="PS50110"/>
    </source>
</evidence>
<dbReference type="RefSeq" id="WP_211938330.1">
    <property type="nucleotide sequence ID" value="NZ_CP073078.1"/>
</dbReference>
<dbReference type="InterPro" id="IPR050595">
    <property type="entry name" value="Bact_response_regulator"/>
</dbReference>
<gene>
    <name evidence="4" type="ORF">KCG34_25165</name>
</gene>
<evidence type="ECO:0000256" key="1">
    <source>
        <dbReference type="ARBA" id="ARBA00022553"/>
    </source>
</evidence>
<reference evidence="4" key="1">
    <citation type="submission" date="2021-04" db="EMBL/GenBank/DDBJ databases">
        <title>The complete genome sequence of Caulobacter sp. S6.</title>
        <authorList>
            <person name="Tang Y."/>
            <person name="Ouyang W."/>
            <person name="Liu Q."/>
            <person name="Huang B."/>
            <person name="Guo Z."/>
            <person name="Lei P."/>
        </authorList>
    </citation>
    <scope>NUCLEOTIDE SEQUENCE</scope>
    <source>
        <strain evidence="4">S6</strain>
    </source>
</reference>
<dbReference type="Proteomes" id="UP000676409">
    <property type="component" value="Chromosome"/>
</dbReference>
<name>A0A975G008_9CAUL</name>
<dbReference type="GO" id="GO:0000160">
    <property type="term" value="P:phosphorelay signal transduction system"/>
    <property type="evidence" value="ECO:0007669"/>
    <property type="project" value="InterPro"/>
</dbReference>
<evidence type="ECO:0000313" key="4">
    <source>
        <dbReference type="EMBL" id="QUD88279.1"/>
    </source>
</evidence>
<dbReference type="PANTHER" id="PTHR44591:SF20">
    <property type="entry name" value="PROTEIN PILH"/>
    <property type="match status" value="1"/>
</dbReference>
<dbReference type="PANTHER" id="PTHR44591">
    <property type="entry name" value="STRESS RESPONSE REGULATOR PROTEIN 1"/>
    <property type="match status" value="1"/>
</dbReference>
<keyword evidence="5" id="KW-1185">Reference proteome</keyword>
<feature type="modified residue" description="4-aspartylphosphate" evidence="2">
    <location>
        <position position="191"/>
    </location>
</feature>
<dbReference type="NCBIfam" id="NF006623">
    <property type="entry name" value="PRK09191.1"/>
    <property type="match status" value="1"/>
</dbReference>
<dbReference type="AlphaFoldDB" id="A0A975G008"/>
<dbReference type="InterPro" id="IPR011006">
    <property type="entry name" value="CheY-like_superfamily"/>
</dbReference>
<dbReference type="Pfam" id="PF00072">
    <property type="entry name" value="Response_reg"/>
    <property type="match status" value="1"/>
</dbReference>
<accession>A0A975G008</accession>
<dbReference type="InterPro" id="IPR053867">
    <property type="entry name" value="PhyR_sigma4"/>
</dbReference>
<dbReference type="Gene3D" id="1.20.140.160">
    <property type="match status" value="1"/>
</dbReference>
<dbReference type="SUPFAM" id="SSF52172">
    <property type="entry name" value="CheY-like"/>
    <property type="match status" value="1"/>
</dbReference>
<dbReference type="PIRSF" id="PIRSF036400">
    <property type="entry name" value="RR_Ctr_UCP036400"/>
    <property type="match status" value="1"/>
</dbReference>
<evidence type="ECO:0000313" key="5">
    <source>
        <dbReference type="Proteomes" id="UP000676409"/>
    </source>
</evidence>
<dbReference type="Pfam" id="PF22029">
    <property type="entry name" value="PhyR_sigma2"/>
    <property type="match status" value="1"/>
</dbReference>
<dbReference type="InterPro" id="IPR001789">
    <property type="entry name" value="Sig_transdc_resp-reg_receiver"/>
</dbReference>
<evidence type="ECO:0000256" key="2">
    <source>
        <dbReference type="PROSITE-ProRule" id="PRU00169"/>
    </source>
</evidence>